<dbReference type="PANTHER" id="PTHR37293">
    <property type="entry name" value="PHAGE REPLICATION PROTEIN-RELATED"/>
    <property type="match status" value="1"/>
</dbReference>
<proteinExistence type="inferred from homology"/>
<feature type="compositionally biased region" description="Polar residues" evidence="2">
    <location>
        <begin position="297"/>
        <end position="309"/>
    </location>
</feature>
<dbReference type="Proteomes" id="UP000279911">
    <property type="component" value="Unassembled WGS sequence"/>
</dbReference>
<dbReference type="RefSeq" id="WP_125482236.1">
    <property type="nucleotide sequence ID" value="NZ_RSFW01000037.1"/>
</dbReference>
<name>A0A3R9EUJ5_9BACI</name>
<evidence type="ECO:0000313" key="5">
    <source>
        <dbReference type="Proteomes" id="UP000279911"/>
    </source>
</evidence>
<dbReference type="InterPro" id="IPR034829">
    <property type="entry name" value="DnaD-like_sf"/>
</dbReference>
<feature type="compositionally biased region" description="Basic residues" evidence="2">
    <location>
        <begin position="270"/>
        <end position="285"/>
    </location>
</feature>
<dbReference type="EMBL" id="RSFW01000037">
    <property type="protein sequence ID" value="RSD21059.1"/>
    <property type="molecule type" value="Genomic_DNA"/>
</dbReference>
<dbReference type="InterPro" id="IPR006343">
    <property type="entry name" value="DnaB/C_C"/>
</dbReference>
<organism evidence="4 5">
    <name type="scientific">Mesobacillus subterraneus</name>
    <dbReference type="NCBI Taxonomy" id="285983"/>
    <lineage>
        <taxon>Bacteria</taxon>
        <taxon>Bacillati</taxon>
        <taxon>Bacillota</taxon>
        <taxon>Bacilli</taxon>
        <taxon>Bacillales</taxon>
        <taxon>Bacillaceae</taxon>
        <taxon>Mesobacillus</taxon>
    </lineage>
</organism>
<feature type="domain" description="DnaB/C C-terminal" evidence="3">
    <location>
        <begin position="193"/>
        <end position="262"/>
    </location>
</feature>
<gene>
    <name evidence="4" type="ORF">EJA10_22425</name>
</gene>
<dbReference type="PANTHER" id="PTHR37293:SF6">
    <property type="entry name" value="DNA REPLICATION PROTEIN DNAD"/>
    <property type="match status" value="1"/>
</dbReference>
<dbReference type="Pfam" id="PF07261">
    <property type="entry name" value="DnaB_2"/>
    <property type="match status" value="1"/>
</dbReference>
<dbReference type="InterPro" id="IPR053162">
    <property type="entry name" value="DnaD"/>
</dbReference>
<dbReference type="Gene3D" id="1.10.10.630">
    <property type="entry name" value="DnaD domain-like"/>
    <property type="match status" value="1"/>
</dbReference>
<dbReference type="SUPFAM" id="SSF158499">
    <property type="entry name" value="DnaD domain-like"/>
    <property type="match status" value="1"/>
</dbReference>
<comment type="similarity">
    <text evidence="1">Belongs to the DnaB/DnaD family.</text>
</comment>
<accession>A0A3R9EUJ5</accession>
<comment type="caution">
    <text evidence="4">The sequence shown here is derived from an EMBL/GenBank/DDBJ whole genome shotgun (WGS) entry which is preliminary data.</text>
</comment>
<feature type="region of interest" description="Disordered" evidence="2">
    <location>
        <begin position="260"/>
        <end position="312"/>
    </location>
</feature>
<evidence type="ECO:0000256" key="1">
    <source>
        <dbReference type="ARBA" id="ARBA00093462"/>
    </source>
</evidence>
<protein>
    <submittedName>
        <fullName evidence="4">DnaD domain protein</fullName>
    </submittedName>
</protein>
<reference evidence="5" key="1">
    <citation type="submission" date="2018-12" db="EMBL/GenBank/DDBJ databases">
        <title>Bacillus chawlae sp. nov., Bacillus glennii sp. nov., and Bacillus saganii sp. nov. Isolated from the Vehicle Assembly Building at Kennedy Space Center where the Viking Spacecraft were Assembled.</title>
        <authorList>
            <person name="Seuylemezian A."/>
            <person name="Vaishampayan P."/>
        </authorList>
    </citation>
    <scope>NUCLEOTIDE SEQUENCE [LARGE SCALE GENOMIC DNA]</scope>
    <source>
        <strain evidence="5">DSM 13966</strain>
    </source>
</reference>
<dbReference type="OrthoDB" id="1258529at2"/>
<sequence length="332" mass="38666">MSKLLLDDKPIIVLPSLAEKVGLNEAIFLQQLNYWLQESKHCYEEKKWVYNTQEDWQEQFPFWSISTIRRTISKLESIGLLISGNFNKKNFDRTKWYTINYEELEGLNTPSAQNEQMHSDAVVQDDNLQDGAFVQNDEMHNSASVQNEHIICSKWTDHVFNLNRPIPEITTESTSEILKEVEEDALVQKENPFRFFEENGFGTIGGYMSQKITGWCDDLTDEVVMEALKLAVENGSKKWSYVESILRSWADKKVKTADDAKAVQQAFREHKSRQRDRPKGSRKPLRREQPPEWFAAHQQQTAAKQSEPVQSEEIDFEAEKIALEQELKKFKK</sequence>
<evidence type="ECO:0000256" key="2">
    <source>
        <dbReference type="SAM" id="MobiDB-lite"/>
    </source>
</evidence>
<dbReference type="NCBIfam" id="TIGR01446">
    <property type="entry name" value="DnaD_dom"/>
    <property type="match status" value="1"/>
</dbReference>
<dbReference type="AlphaFoldDB" id="A0A3R9EUJ5"/>
<evidence type="ECO:0000313" key="4">
    <source>
        <dbReference type="EMBL" id="RSD21059.1"/>
    </source>
</evidence>
<evidence type="ECO:0000259" key="3">
    <source>
        <dbReference type="Pfam" id="PF07261"/>
    </source>
</evidence>